<accession>A0A1G1VE18</accession>
<name>A0A1G1VE18_9BACT</name>
<gene>
    <name evidence="2" type="ORF">A3A77_04330</name>
</gene>
<evidence type="ECO:0000259" key="1">
    <source>
        <dbReference type="Pfam" id="PF13439"/>
    </source>
</evidence>
<proteinExistence type="predicted"/>
<dbReference type="SUPFAM" id="SSF53756">
    <property type="entry name" value="UDP-Glycosyltransferase/glycogen phosphorylase"/>
    <property type="match status" value="1"/>
</dbReference>
<feature type="domain" description="Glycosyltransferase subfamily 4-like N-terminal" evidence="1">
    <location>
        <begin position="13"/>
        <end position="203"/>
    </location>
</feature>
<dbReference type="Proteomes" id="UP000178659">
    <property type="component" value="Unassembled WGS sequence"/>
</dbReference>
<dbReference type="Gene3D" id="3.40.50.2000">
    <property type="entry name" value="Glycogen Phosphorylase B"/>
    <property type="match status" value="2"/>
</dbReference>
<evidence type="ECO:0000313" key="2">
    <source>
        <dbReference type="EMBL" id="OGY13587.1"/>
    </source>
</evidence>
<dbReference type="InterPro" id="IPR028098">
    <property type="entry name" value="Glyco_trans_4-like_N"/>
</dbReference>
<dbReference type="AlphaFoldDB" id="A0A1G1VE18"/>
<evidence type="ECO:0000313" key="3">
    <source>
        <dbReference type="Proteomes" id="UP000178659"/>
    </source>
</evidence>
<comment type="caution">
    <text evidence="2">The sequence shown here is derived from an EMBL/GenBank/DDBJ whole genome shotgun (WGS) entry which is preliminary data.</text>
</comment>
<dbReference type="EMBL" id="MHCC01000013">
    <property type="protein sequence ID" value="OGY13587.1"/>
    <property type="molecule type" value="Genomic_DNA"/>
</dbReference>
<dbReference type="CDD" id="cd03801">
    <property type="entry name" value="GT4_PimA-like"/>
    <property type="match status" value="1"/>
</dbReference>
<sequence length="394" mass="45314">MLTPYLPYPPASGGQIRSYNLLKQLYKKHEITLFCYIREDKEKSWIPELEKYCKKVKVFKRRKAWHPFNILLSGFTPYPFLVSIYLSQTFRKAVSQELENEKYDLIHAETFYVMTNIPKTSLPIILVEQTIEYLVYKHFVNGVKWPGLKNLLNLDVEKLKFWERRFWKRAERVVAVSKTDREEMLRLEPTIDVDLVPNGVDLDFFEPKKSWSNKDKRILFTSNFKWLQNVEAAEILIKDIYPKVKEKIPEAKAWIVGQHTPNAITSLASKDVIIDSLDVGDLKSTQRAYNKASVFVAPLRGPGGTRLKNLAAMASKLPMVTTSIGAEGIGIINEESALVRDNPSDLAEGVVTLLQNPEKAKKLAECARKLVVEEYSWEQMAKKLDAVYELAAKR</sequence>
<dbReference type="PANTHER" id="PTHR12526">
    <property type="entry name" value="GLYCOSYLTRANSFERASE"/>
    <property type="match status" value="1"/>
</dbReference>
<protein>
    <recommendedName>
        <fullName evidence="1">Glycosyltransferase subfamily 4-like N-terminal domain-containing protein</fullName>
    </recommendedName>
</protein>
<dbReference type="Pfam" id="PF13692">
    <property type="entry name" value="Glyco_trans_1_4"/>
    <property type="match status" value="1"/>
</dbReference>
<dbReference type="Pfam" id="PF13439">
    <property type="entry name" value="Glyco_transf_4"/>
    <property type="match status" value="1"/>
</dbReference>
<reference evidence="2 3" key="1">
    <citation type="journal article" date="2016" name="Nat. Commun.">
        <title>Thousands of microbial genomes shed light on interconnected biogeochemical processes in an aquifer system.</title>
        <authorList>
            <person name="Anantharaman K."/>
            <person name="Brown C.T."/>
            <person name="Hug L.A."/>
            <person name="Sharon I."/>
            <person name="Castelle C.J."/>
            <person name="Probst A.J."/>
            <person name="Thomas B.C."/>
            <person name="Singh A."/>
            <person name="Wilkins M.J."/>
            <person name="Karaoz U."/>
            <person name="Brodie E.L."/>
            <person name="Williams K.H."/>
            <person name="Hubbard S.S."/>
            <person name="Banfield J.F."/>
        </authorList>
    </citation>
    <scope>NUCLEOTIDE SEQUENCE [LARGE SCALE GENOMIC DNA]</scope>
</reference>
<organism evidence="2 3">
    <name type="scientific">Candidatus Blackburnbacteria bacterium RIFCSPLOWO2_01_FULL_40_20</name>
    <dbReference type="NCBI Taxonomy" id="1797519"/>
    <lineage>
        <taxon>Bacteria</taxon>
        <taxon>Candidatus Blackburniibacteriota</taxon>
    </lineage>
</organism>